<evidence type="ECO:0000313" key="11">
    <source>
        <dbReference type="Proteomes" id="UP000188219"/>
    </source>
</evidence>
<dbReference type="PROSITE" id="PS50005">
    <property type="entry name" value="TPR"/>
    <property type="match status" value="1"/>
</dbReference>
<feature type="signal peptide" evidence="8">
    <location>
        <begin position="1"/>
        <end position="24"/>
    </location>
</feature>
<dbReference type="GO" id="GO:0051603">
    <property type="term" value="P:proteolysis involved in protein catabolic process"/>
    <property type="evidence" value="ECO:0007669"/>
    <property type="project" value="TreeGrafter"/>
</dbReference>
<keyword evidence="5 7" id="KW-0482">Metalloprotease</keyword>
<evidence type="ECO:0000313" key="10">
    <source>
        <dbReference type="EMBL" id="AQQ69221.1"/>
    </source>
</evidence>
<evidence type="ECO:0000256" key="3">
    <source>
        <dbReference type="ARBA" id="ARBA00022801"/>
    </source>
</evidence>
<feature type="chain" id="PRO_5012907909" evidence="8">
    <location>
        <begin position="25"/>
        <end position="430"/>
    </location>
</feature>
<accession>A0A1Q2M958</accession>
<dbReference type="SUPFAM" id="SSF48452">
    <property type="entry name" value="TPR-like"/>
    <property type="match status" value="1"/>
</dbReference>
<keyword evidence="4 7" id="KW-0862">Zinc</keyword>
<sequence length="430" mass="46749">MFPRSISNRLLAIAIATSVTSGLAGCAVNPVTGKKELSLMSQGQEVALGEQQYPKAQQTQGGEYLIDPALQSYVRNVGQKLARVSDQPNLPYEFVVLNNSTPNAWALPGGKIAINRGLLVLLEDEAELAAVLGHEIVHAAARHSAAAMSQQQILGAGIAILGATTQNTGYSDLISLGSQFGGSAYIAKYGRDNELESDEYGMKYMVAAGYDPQGAVRLQQKFVELSKGRQSGGLEALFASHPPSQSRVDANIQHAKKFPAGTVNRSQYQRAIAQLKRDADAYKSYDDALTAAKNKEYDQALTLTRRAQKQQPKEAAFYALEGDLLAKKKQYQPALRSYETAVQKNPTLFSNWLMRGMLNAELKNYTAAERDLQRSTRYLETPHAHYYLGQVYEQQGNTKNALSHYQTAAKGGGDIGTKAQARVQALSGQG</sequence>
<dbReference type="Gene3D" id="1.25.40.10">
    <property type="entry name" value="Tetratricopeptide repeat domain"/>
    <property type="match status" value="1"/>
</dbReference>
<dbReference type="InterPro" id="IPR019734">
    <property type="entry name" value="TPR_rpt"/>
</dbReference>
<keyword evidence="1 7" id="KW-0645">Protease</keyword>
<dbReference type="Proteomes" id="UP000188219">
    <property type="component" value="Chromosome"/>
</dbReference>
<evidence type="ECO:0000256" key="6">
    <source>
        <dbReference type="PROSITE-ProRule" id="PRU00339"/>
    </source>
</evidence>
<dbReference type="eggNOG" id="COG4783">
    <property type="taxonomic scope" value="Bacteria"/>
</dbReference>
<evidence type="ECO:0000256" key="2">
    <source>
        <dbReference type="ARBA" id="ARBA00022723"/>
    </source>
</evidence>
<evidence type="ECO:0000259" key="9">
    <source>
        <dbReference type="Pfam" id="PF01435"/>
    </source>
</evidence>
<dbReference type="EMBL" id="CP019650">
    <property type="protein sequence ID" value="AQQ69221.1"/>
    <property type="molecule type" value="Genomic_DNA"/>
</dbReference>
<evidence type="ECO:0000256" key="8">
    <source>
        <dbReference type="SAM" id="SignalP"/>
    </source>
</evidence>
<dbReference type="PANTHER" id="PTHR22726">
    <property type="entry name" value="METALLOENDOPEPTIDASE OMA1"/>
    <property type="match status" value="1"/>
</dbReference>
<dbReference type="GO" id="GO:0046872">
    <property type="term" value="F:metal ion binding"/>
    <property type="evidence" value="ECO:0007669"/>
    <property type="project" value="UniProtKB-KW"/>
</dbReference>
<gene>
    <name evidence="10" type="ORF">Mag101_17455</name>
</gene>
<dbReference type="STRING" id="260552.Mag101_17455"/>
<dbReference type="RefSeq" id="WP_077407820.1">
    <property type="nucleotide sequence ID" value="NZ_CP019650.1"/>
</dbReference>
<dbReference type="Gene3D" id="3.30.2010.10">
    <property type="entry name" value="Metalloproteases ('zincins'), catalytic domain"/>
    <property type="match status" value="1"/>
</dbReference>
<evidence type="ECO:0000256" key="4">
    <source>
        <dbReference type="ARBA" id="ARBA00022833"/>
    </source>
</evidence>
<comment type="similarity">
    <text evidence="7">Belongs to the peptidase M48 family.</text>
</comment>
<dbReference type="SMART" id="SM00028">
    <property type="entry name" value="TPR"/>
    <property type="match status" value="3"/>
</dbReference>
<dbReference type="KEGG" id="maga:Mag101_17455"/>
<dbReference type="InterPro" id="IPR011990">
    <property type="entry name" value="TPR-like_helical_dom_sf"/>
</dbReference>
<dbReference type="Pfam" id="PF01435">
    <property type="entry name" value="Peptidase_M48"/>
    <property type="match status" value="1"/>
</dbReference>
<dbReference type="OrthoDB" id="9810445at2"/>
<keyword evidence="11" id="KW-1185">Reference proteome</keyword>
<dbReference type="PANTHER" id="PTHR22726:SF1">
    <property type="entry name" value="METALLOENDOPEPTIDASE OMA1, MITOCHONDRIAL"/>
    <property type="match status" value="1"/>
</dbReference>
<name>A0A1Q2M958_9GAMM</name>
<keyword evidence="8" id="KW-0732">Signal</keyword>
<dbReference type="PROSITE" id="PS51257">
    <property type="entry name" value="PROKAR_LIPOPROTEIN"/>
    <property type="match status" value="1"/>
</dbReference>
<keyword evidence="2" id="KW-0479">Metal-binding</keyword>
<dbReference type="AlphaFoldDB" id="A0A1Q2M958"/>
<feature type="domain" description="Peptidase M48" evidence="9">
    <location>
        <begin position="69"/>
        <end position="250"/>
    </location>
</feature>
<evidence type="ECO:0000256" key="5">
    <source>
        <dbReference type="ARBA" id="ARBA00023049"/>
    </source>
</evidence>
<feature type="repeat" description="TPR" evidence="6">
    <location>
        <begin position="315"/>
        <end position="348"/>
    </location>
</feature>
<dbReference type="Pfam" id="PF13432">
    <property type="entry name" value="TPR_16"/>
    <property type="match status" value="2"/>
</dbReference>
<proteinExistence type="inferred from homology"/>
<keyword evidence="3 7" id="KW-0378">Hydrolase</keyword>
<reference evidence="10" key="1">
    <citation type="submission" date="2017-02" db="EMBL/GenBank/DDBJ databases">
        <title>Genome of Microbulbifer agarilyticus GP101.</title>
        <authorList>
            <person name="Jung J."/>
            <person name="Bae S.S."/>
            <person name="Baek K."/>
        </authorList>
    </citation>
    <scope>NUCLEOTIDE SEQUENCE [LARGE SCALE GENOMIC DNA]</scope>
    <source>
        <strain evidence="10">GP101</strain>
    </source>
</reference>
<dbReference type="GO" id="GO:0004222">
    <property type="term" value="F:metalloendopeptidase activity"/>
    <property type="evidence" value="ECO:0007669"/>
    <property type="project" value="InterPro"/>
</dbReference>
<comment type="cofactor">
    <cofactor evidence="7">
        <name>Zn(2+)</name>
        <dbReference type="ChEBI" id="CHEBI:29105"/>
    </cofactor>
    <text evidence="7">Binds 1 zinc ion per subunit.</text>
</comment>
<keyword evidence="6" id="KW-0802">TPR repeat</keyword>
<organism evidence="10 11">
    <name type="scientific">Microbulbifer agarilyticus</name>
    <dbReference type="NCBI Taxonomy" id="260552"/>
    <lineage>
        <taxon>Bacteria</taxon>
        <taxon>Pseudomonadati</taxon>
        <taxon>Pseudomonadota</taxon>
        <taxon>Gammaproteobacteria</taxon>
        <taxon>Cellvibrionales</taxon>
        <taxon>Microbulbiferaceae</taxon>
        <taxon>Microbulbifer</taxon>
    </lineage>
</organism>
<dbReference type="InterPro" id="IPR001915">
    <property type="entry name" value="Peptidase_M48"/>
</dbReference>
<evidence type="ECO:0000256" key="1">
    <source>
        <dbReference type="ARBA" id="ARBA00022670"/>
    </source>
</evidence>
<protein>
    <submittedName>
        <fullName evidence="10">Peptidase M48</fullName>
    </submittedName>
</protein>
<dbReference type="InterPro" id="IPR051156">
    <property type="entry name" value="Mito/Outer_Membr_Metalloprot"/>
</dbReference>
<dbReference type="GO" id="GO:0016020">
    <property type="term" value="C:membrane"/>
    <property type="evidence" value="ECO:0007669"/>
    <property type="project" value="TreeGrafter"/>
</dbReference>
<evidence type="ECO:0000256" key="7">
    <source>
        <dbReference type="RuleBase" id="RU003983"/>
    </source>
</evidence>